<feature type="binding site" evidence="14">
    <location>
        <position position="185"/>
    </location>
    <ligand>
        <name>NAD(+)</name>
        <dbReference type="ChEBI" id="CHEBI:57540"/>
    </ligand>
</feature>
<dbReference type="InterPro" id="IPR010994">
    <property type="entry name" value="RuvA_2-like"/>
</dbReference>
<dbReference type="Proteomes" id="UP000199109">
    <property type="component" value="Unassembled WGS sequence"/>
</dbReference>
<evidence type="ECO:0000256" key="3">
    <source>
        <dbReference type="ARBA" id="ARBA00013308"/>
    </source>
</evidence>
<evidence type="ECO:0000256" key="13">
    <source>
        <dbReference type="ARBA" id="ARBA00060881"/>
    </source>
</evidence>
<evidence type="ECO:0000256" key="8">
    <source>
        <dbReference type="ARBA" id="ARBA00022833"/>
    </source>
</evidence>
<dbReference type="SUPFAM" id="SSF50249">
    <property type="entry name" value="Nucleic acid-binding proteins"/>
    <property type="match status" value="1"/>
</dbReference>
<feature type="active site" description="N6-AMP-lysine intermediate" evidence="14">
    <location>
        <position position="128"/>
    </location>
</feature>
<dbReference type="Gene3D" id="2.40.50.140">
    <property type="entry name" value="Nucleic acid-binding proteins"/>
    <property type="match status" value="1"/>
</dbReference>
<dbReference type="Gene3D" id="3.40.50.10190">
    <property type="entry name" value="BRCT domain"/>
    <property type="match status" value="1"/>
</dbReference>
<feature type="binding site" evidence="14">
    <location>
        <position position="149"/>
    </location>
    <ligand>
        <name>NAD(+)</name>
        <dbReference type="ChEBI" id="CHEBI:57540"/>
    </ligand>
</feature>
<comment type="cofactor">
    <cofactor evidence="14">
        <name>Mg(2+)</name>
        <dbReference type="ChEBI" id="CHEBI:18420"/>
    </cofactor>
    <cofactor evidence="14">
        <name>Mn(2+)</name>
        <dbReference type="ChEBI" id="CHEBI:29035"/>
    </cofactor>
</comment>
<comment type="catalytic activity">
    <reaction evidence="12 14">
        <text>NAD(+) + (deoxyribonucleotide)n-3'-hydroxyl + 5'-phospho-(deoxyribonucleotide)m = (deoxyribonucleotide)n+m + AMP + beta-nicotinamide D-nucleotide.</text>
        <dbReference type="EC" id="6.5.1.2"/>
    </reaction>
</comment>
<evidence type="ECO:0000256" key="10">
    <source>
        <dbReference type="ARBA" id="ARBA00023027"/>
    </source>
</evidence>
<feature type="binding site" evidence="14">
    <location>
        <position position="442"/>
    </location>
    <ligand>
        <name>Zn(2+)</name>
        <dbReference type="ChEBI" id="CHEBI:29105"/>
    </ligand>
</feature>
<evidence type="ECO:0000256" key="4">
    <source>
        <dbReference type="ARBA" id="ARBA00022598"/>
    </source>
</evidence>
<dbReference type="Gene3D" id="1.10.287.610">
    <property type="entry name" value="Helix hairpin bin"/>
    <property type="match status" value="1"/>
</dbReference>
<feature type="binding site" evidence="14">
    <location>
        <begin position="95"/>
        <end position="96"/>
    </location>
    <ligand>
        <name>NAD(+)</name>
        <dbReference type="ChEBI" id="CHEBI:57540"/>
    </ligand>
</feature>
<dbReference type="Gene3D" id="1.10.150.20">
    <property type="entry name" value="5' to 3' exonuclease, C-terminal subdomain"/>
    <property type="match status" value="2"/>
</dbReference>
<keyword evidence="14" id="KW-0464">Manganese</keyword>
<keyword evidence="17" id="KW-1185">Reference proteome</keyword>
<dbReference type="SMART" id="SM00292">
    <property type="entry name" value="BRCT"/>
    <property type="match status" value="1"/>
</dbReference>
<dbReference type="GO" id="GO:0006281">
    <property type="term" value="P:DNA repair"/>
    <property type="evidence" value="ECO:0007669"/>
    <property type="project" value="UniProtKB-KW"/>
</dbReference>
<dbReference type="SMART" id="SM00278">
    <property type="entry name" value="HhH1"/>
    <property type="match status" value="4"/>
</dbReference>
<dbReference type="InterPro" id="IPR036420">
    <property type="entry name" value="BRCT_dom_sf"/>
</dbReference>
<dbReference type="NCBIfam" id="TIGR00575">
    <property type="entry name" value="dnlj"/>
    <property type="match status" value="1"/>
</dbReference>
<evidence type="ECO:0000256" key="7">
    <source>
        <dbReference type="ARBA" id="ARBA00022763"/>
    </source>
</evidence>
<dbReference type="FunFam" id="1.10.150.20:FF:000007">
    <property type="entry name" value="DNA ligase"/>
    <property type="match status" value="1"/>
</dbReference>
<dbReference type="GO" id="GO:0046872">
    <property type="term" value="F:metal ion binding"/>
    <property type="evidence" value="ECO:0007669"/>
    <property type="project" value="UniProtKB-KW"/>
</dbReference>
<keyword evidence="8 14" id="KW-0862">Zinc</keyword>
<keyword evidence="6 14" id="KW-0479">Metal-binding</keyword>
<dbReference type="FunFam" id="1.10.150.20:FF:000006">
    <property type="entry name" value="DNA ligase"/>
    <property type="match status" value="1"/>
</dbReference>
<dbReference type="Pfam" id="PF12826">
    <property type="entry name" value="HHH_2"/>
    <property type="match status" value="1"/>
</dbReference>
<feature type="binding site" evidence="14">
    <location>
        <position position="324"/>
    </location>
    <ligand>
        <name>NAD(+)</name>
        <dbReference type="ChEBI" id="CHEBI:57540"/>
    </ligand>
</feature>
<organism evidence="16 17">
    <name type="scientific">Pricia antarctica</name>
    <dbReference type="NCBI Taxonomy" id="641691"/>
    <lineage>
        <taxon>Bacteria</taxon>
        <taxon>Pseudomonadati</taxon>
        <taxon>Bacteroidota</taxon>
        <taxon>Flavobacteriia</taxon>
        <taxon>Flavobacteriales</taxon>
        <taxon>Flavobacteriaceae</taxon>
        <taxon>Pricia</taxon>
    </lineage>
</organism>
<dbReference type="InterPro" id="IPR012340">
    <property type="entry name" value="NA-bd_OB-fold"/>
</dbReference>
<dbReference type="InterPro" id="IPR001357">
    <property type="entry name" value="BRCT_dom"/>
</dbReference>
<protein>
    <recommendedName>
        <fullName evidence="3 14">DNA ligase</fullName>
        <ecNumber evidence="2 14">6.5.1.2</ecNumber>
    </recommendedName>
    <alternativeName>
        <fullName evidence="14">Polydeoxyribonucleotide synthase [NAD(+)]</fullName>
    </alternativeName>
</protein>
<dbReference type="CDD" id="cd17748">
    <property type="entry name" value="BRCT_DNA_ligase_like"/>
    <property type="match status" value="1"/>
</dbReference>
<feature type="binding site" evidence="14">
    <location>
        <position position="300"/>
    </location>
    <ligand>
        <name>NAD(+)</name>
        <dbReference type="ChEBI" id="CHEBI:57540"/>
    </ligand>
</feature>
<dbReference type="InterPro" id="IPR003583">
    <property type="entry name" value="Hlx-hairpin-Hlx_DNA-bd_motif"/>
</dbReference>
<feature type="binding site" evidence="14">
    <location>
        <position position="421"/>
    </location>
    <ligand>
        <name>Zn(2+)</name>
        <dbReference type="ChEBI" id="CHEBI:29105"/>
    </ligand>
</feature>
<dbReference type="PROSITE" id="PS01056">
    <property type="entry name" value="DNA_LIGASE_N2"/>
    <property type="match status" value="1"/>
</dbReference>
<dbReference type="STRING" id="641691.SAMN05421636_106349"/>
<accession>A0A1G7EWE7</accession>
<dbReference type="HAMAP" id="MF_01588">
    <property type="entry name" value="DNA_ligase_A"/>
    <property type="match status" value="1"/>
</dbReference>
<dbReference type="Pfam" id="PF01653">
    <property type="entry name" value="DNA_ligase_aden"/>
    <property type="match status" value="1"/>
</dbReference>
<evidence type="ECO:0000313" key="17">
    <source>
        <dbReference type="Proteomes" id="UP000199109"/>
    </source>
</evidence>
<dbReference type="CDD" id="cd00114">
    <property type="entry name" value="LIGANc"/>
    <property type="match status" value="1"/>
</dbReference>
<gene>
    <name evidence="14" type="primary">ligA</name>
    <name evidence="16" type="ORF">SAMN05421636_106349</name>
</gene>
<feature type="domain" description="BRCT" evidence="15">
    <location>
        <begin position="602"/>
        <end position="672"/>
    </location>
</feature>
<dbReference type="GO" id="GO:0003911">
    <property type="term" value="F:DNA ligase (NAD+) activity"/>
    <property type="evidence" value="ECO:0007669"/>
    <property type="project" value="UniProtKB-UniRule"/>
</dbReference>
<proteinExistence type="inferred from homology"/>
<dbReference type="FunFam" id="2.40.50.140:FF:000012">
    <property type="entry name" value="DNA ligase"/>
    <property type="match status" value="1"/>
</dbReference>
<dbReference type="SMART" id="SM00532">
    <property type="entry name" value="LIGANc"/>
    <property type="match status" value="1"/>
</dbReference>
<evidence type="ECO:0000259" key="15">
    <source>
        <dbReference type="PROSITE" id="PS50172"/>
    </source>
</evidence>
<evidence type="ECO:0000256" key="14">
    <source>
        <dbReference type="HAMAP-Rule" id="MF_01588"/>
    </source>
</evidence>
<reference evidence="16 17" key="1">
    <citation type="submission" date="2016-10" db="EMBL/GenBank/DDBJ databases">
        <authorList>
            <person name="de Groot N.N."/>
        </authorList>
    </citation>
    <scope>NUCLEOTIDE SEQUENCE [LARGE SCALE GENOMIC DNA]</scope>
    <source>
        <strain evidence="16 17">DSM 23421</strain>
    </source>
</reference>
<evidence type="ECO:0000256" key="11">
    <source>
        <dbReference type="ARBA" id="ARBA00023204"/>
    </source>
</evidence>
<dbReference type="InterPro" id="IPR001679">
    <property type="entry name" value="DNA_ligase"/>
</dbReference>
<feature type="binding site" evidence="14">
    <location>
        <position position="418"/>
    </location>
    <ligand>
        <name>Zn(2+)</name>
        <dbReference type="ChEBI" id="CHEBI:29105"/>
    </ligand>
</feature>
<keyword evidence="11 14" id="KW-0234">DNA repair</keyword>
<comment type="function">
    <text evidence="1 14">DNA ligase that catalyzes the formation of phosphodiester linkages between 5'-phosphoryl and 3'-hydroxyl groups in double-stranded DNA using NAD as a coenzyme and as the energy source for the reaction. It is essential for DNA replication and repair of damaged DNA.</text>
</comment>
<evidence type="ECO:0000256" key="6">
    <source>
        <dbReference type="ARBA" id="ARBA00022723"/>
    </source>
</evidence>
<dbReference type="Gene3D" id="3.30.470.30">
    <property type="entry name" value="DNA ligase/mRNA capping enzyme"/>
    <property type="match status" value="1"/>
</dbReference>
<dbReference type="Gene3D" id="6.20.10.30">
    <property type="match status" value="1"/>
</dbReference>
<keyword evidence="9 14" id="KW-0460">Magnesium</keyword>
<dbReference type="PIRSF" id="PIRSF001604">
    <property type="entry name" value="LigA"/>
    <property type="match status" value="1"/>
</dbReference>
<feature type="binding site" evidence="14">
    <location>
        <position position="126"/>
    </location>
    <ligand>
        <name>NAD(+)</name>
        <dbReference type="ChEBI" id="CHEBI:57540"/>
    </ligand>
</feature>
<dbReference type="PROSITE" id="PS50172">
    <property type="entry name" value="BRCT"/>
    <property type="match status" value="1"/>
</dbReference>
<dbReference type="NCBIfam" id="NF005932">
    <property type="entry name" value="PRK07956.1"/>
    <property type="match status" value="1"/>
</dbReference>
<dbReference type="Pfam" id="PF22745">
    <property type="entry name" value="Nlig-Ia"/>
    <property type="match status" value="1"/>
</dbReference>
<dbReference type="PANTHER" id="PTHR23389:SF9">
    <property type="entry name" value="DNA LIGASE"/>
    <property type="match status" value="1"/>
</dbReference>
<dbReference type="InterPro" id="IPR004149">
    <property type="entry name" value="Znf_DNAligase_C4"/>
</dbReference>
<dbReference type="InterPro" id="IPR004150">
    <property type="entry name" value="NAD_DNA_ligase_OB"/>
</dbReference>
<evidence type="ECO:0000256" key="5">
    <source>
        <dbReference type="ARBA" id="ARBA00022705"/>
    </source>
</evidence>
<dbReference type="SUPFAM" id="SSF47781">
    <property type="entry name" value="RuvA domain 2-like"/>
    <property type="match status" value="1"/>
</dbReference>
<name>A0A1G7EWE7_9FLAO</name>
<keyword evidence="7 14" id="KW-0227">DNA damage</keyword>
<dbReference type="GO" id="GO:0003677">
    <property type="term" value="F:DNA binding"/>
    <property type="evidence" value="ECO:0007669"/>
    <property type="project" value="InterPro"/>
</dbReference>
<dbReference type="AlphaFoldDB" id="A0A1G7EWE7"/>
<keyword evidence="5 14" id="KW-0235">DNA replication</keyword>
<dbReference type="InterPro" id="IPR041663">
    <property type="entry name" value="DisA/LigA_HHH"/>
</dbReference>
<dbReference type="Pfam" id="PF03120">
    <property type="entry name" value="OB_DNA_ligase"/>
    <property type="match status" value="1"/>
</dbReference>
<feature type="binding site" evidence="14">
    <location>
        <position position="436"/>
    </location>
    <ligand>
        <name>Zn(2+)</name>
        <dbReference type="ChEBI" id="CHEBI:29105"/>
    </ligand>
</feature>
<dbReference type="PANTHER" id="PTHR23389">
    <property type="entry name" value="CHROMOSOME TRANSMISSION FIDELITY FACTOR 18"/>
    <property type="match status" value="1"/>
</dbReference>
<evidence type="ECO:0000256" key="2">
    <source>
        <dbReference type="ARBA" id="ARBA00012722"/>
    </source>
</evidence>
<dbReference type="GO" id="GO:0006260">
    <property type="term" value="P:DNA replication"/>
    <property type="evidence" value="ECO:0007669"/>
    <property type="project" value="UniProtKB-KW"/>
</dbReference>
<dbReference type="InterPro" id="IPR013840">
    <property type="entry name" value="DNAligase_N"/>
</dbReference>
<evidence type="ECO:0000256" key="9">
    <source>
        <dbReference type="ARBA" id="ARBA00022842"/>
    </source>
</evidence>
<dbReference type="EMBL" id="FNAO01000006">
    <property type="protein sequence ID" value="SDE68010.1"/>
    <property type="molecule type" value="Genomic_DNA"/>
</dbReference>
<evidence type="ECO:0000256" key="1">
    <source>
        <dbReference type="ARBA" id="ARBA00004067"/>
    </source>
</evidence>
<dbReference type="EC" id="6.5.1.2" evidence="2 14"/>
<dbReference type="GO" id="GO:0005829">
    <property type="term" value="C:cytosol"/>
    <property type="evidence" value="ECO:0007669"/>
    <property type="project" value="TreeGrafter"/>
</dbReference>
<evidence type="ECO:0000256" key="12">
    <source>
        <dbReference type="ARBA" id="ARBA00034005"/>
    </source>
</evidence>
<dbReference type="InterPro" id="IPR013839">
    <property type="entry name" value="DNAligase_adenylation"/>
</dbReference>
<dbReference type="FunFam" id="3.30.470.30:FF:000001">
    <property type="entry name" value="DNA ligase"/>
    <property type="match status" value="1"/>
</dbReference>
<evidence type="ECO:0000313" key="16">
    <source>
        <dbReference type="EMBL" id="SDE68010.1"/>
    </source>
</evidence>
<comment type="similarity">
    <text evidence="13 14">Belongs to the NAD-dependent DNA ligase family. LigA subfamily.</text>
</comment>
<dbReference type="InterPro" id="IPR033136">
    <property type="entry name" value="DNA_ligase_CS"/>
</dbReference>
<keyword evidence="4 14" id="KW-0436">Ligase</keyword>
<dbReference type="Pfam" id="PF03119">
    <property type="entry name" value="DNA_ligase_ZBD"/>
    <property type="match status" value="1"/>
</dbReference>
<sequence>MVTCTSLPLKPLFLTMTNKENIESLRKELREHNHNYYVLDNPIISDYDFDMKLKELQKLEEQYPEFQDLTSPTLRVGGMVTKNFETVVHNYRMYSLDNSYSKEDLEDWEKRIQRILGDAEVEFTCELKYDGASISLTYEKGELVQALTRGDGFQGDAVTTNVKTIKSVPLRLKGDYPDKFDIRGEIVLPFEGFAKMNADRIENGEEPYMNPRNTAAGSLKLQDSAVVAQRPLDCLLYGIVGQNTGITSQWQMLEKAREWGFKVPTAAKLCKSTSEVMAFVNYWDNNRHDLPYETDGVVVKVNSIQHQDELGFTSKSPRWAMAYKFKTEQVTTLLNEITYQVGRTGAITPVANLAPVLLAGTTVKRASLHNADQIAKFDIREGDTVFVEKGGEIIPKIIGVDFSKRPQDSKPTLYIDHCPECSTQLERTEGDAKHYCPNFYGCPPQITGRIQHYISRKAMDIEGIGGETVELLFKEGLLKNYADLYTLTKEQILPLDRMAEKSAANLVKGIAESVKIPFERVLFALGIRFVGETVAKKLARAYKNIDALMSASEEELTAVNEIGERIANSVTEFFQNEANRDIISRLKGYGIQFSLSEKQMENQTDTFKGLTIVVSGVFKSLSRDELKKMIENNGGKVGSSISSKTAYLVAGDNMGPSKRTKAESLGIPIISEGEFMKMVDSPMQD</sequence>
<dbReference type="SUPFAM" id="SSF56091">
    <property type="entry name" value="DNA ligase/mRNA capping enzyme, catalytic domain"/>
    <property type="match status" value="1"/>
</dbReference>
<feature type="binding site" evidence="14">
    <location>
        <begin position="46"/>
        <end position="50"/>
    </location>
    <ligand>
        <name>NAD(+)</name>
        <dbReference type="ChEBI" id="CHEBI:57540"/>
    </ligand>
</feature>
<keyword evidence="10 14" id="KW-0520">NAD</keyword>
<dbReference type="SUPFAM" id="SSF52113">
    <property type="entry name" value="BRCT domain"/>
    <property type="match status" value="1"/>
</dbReference>
<dbReference type="Pfam" id="PF00533">
    <property type="entry name" value="BRCT"/>
    <property type="match status" value="1"/>
</dbReference>